<protein>
    <submittedName>
        <fullName evidence="5">CxC1 domain-containing protein</fullName>
    </submittedName>
</protein>
<feature type="domain" description="CxC1-like cysteine cluster associated with KDZ transposases" evidence="3">
    <location>
        <begin position="141"/>
        <end position="244"/>
    </location>
</feature>
<feature type="region of interest" description="Disordered" evidence="2">
    <location>
        <begin position="353"/>
        <end position="374"/>
    </location>
</feature>
<dbReference type="OrthoDB" id="2506007at2759"/>
<evidence type="ECO:0000313" key="5">
    <source>
        <dbReference type="EnsemblFungi" id="PTTG_05751-t43_1-p1"/>
    </source>
</evidence>
<dbReference type="InterPro" id="IPR041320">
    <property type="entry name" value="CxC1"/>
</dbReference>
<gene>
    <name evidence="4" type="ORF">PTTG_05751</name>
</gene>
<feature type="compositionally biased region" description="Polar residues" evidence="2">
    <location>
        <begin position="11"/>
        <end position="22"/>
    </location>
</feature>
<dbReference type="Pfam" id="PF18758">
    <property type="entry name" value="KDZ"/>
    <property type="match status" value="1"/>
</dbReference>
<evidence type="ECO:0000313" key="4">
    <source>
        <dbReference type="EMBL" id="OAV97140.1"/>
    </source>
</evidence>
<sequence length="965" mass="111630">MGKHRVKLPVGNQTQRLQQQLNSRRDEGAMRRLEQAERSQDQQQNVEEPAITGMFSRQQNTFDEPHTNSIQLPGLEDDADDEEEDKIQTLETFVREEPDEIDEMVWESNKRYRQRAREFNWNLLLGILHPVYMDQKIRTKNWCSDNSYDNFSGPCKCLKESKSWRFVDLVDIRAQRRIKLDFCSCTPDAVRLLQLGYLAGSPVKPQTAFSAPLLIFHNSLWNHCHVGALPFTLALTQFLEPRSQRLKVRGRKHARDLRKPFTAAVDLYRRLEEISDSTIYSVLQFTTQQVLAYVSCPACFGPQPLDTSVYPDTTCDRLVHRHHSKASRNHKHLRTPRIFLKESEVEKVKCKIRQKEMEDSTPEQADRCTESHKAADDKRNESTWKGCDDTGLMGCCCRHDAAIYLANIHKSGEQRCFPLAIIQKLLSAIEPDQNGGILYDIGCSLDKFINLRKLLTEDRSRIKFGTSVFHAYAHDWTCQLDYHSRYNEAWGLSDGEGLERTWSSLSPLISLLRYATRNHRFGSISHHLAHHNKRGILQLAYWIRQKYIKAVQQHQETQSKLSNLLSKRNPHSPSGRNYTRSFFRRQWSAQRAFQSNHSDVEVVRMKKLVAMYQRENVQELWDSIEAESEQLKEDIEQLSGDNMPAGNVQERKLRLLLWSVKSDLFVEAAHLKAERQPLVDTRRNGSRLGTKMKEKVFKAINARRPAVVKLITEYNQQYSEYKSKFPDQNQSRIRDDDLLSYERLSTMPLEDAFWNDGLFYHSDAPWAVDPDVREGINCVLILDRINEEFELIAQEMVRAMAWAIGLYKAMMNNITYLEGRISTLADDTNAVGIEEDLVDQLQLSNMTRLNKARIIKGELMDRLKEHAALVEGWLEDFLWLSQRCQRIEHQSFITHWTELLIRIEQDQIGNSINEYNIDEALEDLVLEEVVDNGEEVDDGLIETDQVGGEDNMLAGGLNTVGVGAS</sequence>
<dbReference type="STRING" id="630390.A0A180GWK6"/>
<dbReference type="AlphaFoldDB" id="A0A180GWK6"/>
<reference evidence="4" key="2">
    <citation type="submission" date="2016-05" db="EMBL/GenBank/DDBJ databases">
        <title>Comparative analysis highlights variable genome content of wheat rusts and divergence of the mating loci.</title>
        <authorList>
            <person name="Cuomo C.A."/>
            <person name="Bakkeren G."/>
            <person name="Szabo L."/>
            <person name="Khalil H."/>
            <person name="Joly D."/>
            <person name="Goldberg J."/>
            <person name="Young S."/>
            <person name="Zeng Q."/>
            <person name="Fellers J."/>
        </authorList>
    </citation>
    <scope>NUCLEOTIDE SEQUENCE [LARGE SCALE GENOMIC DNA]</scope>
    <source>
        <strain evidence="4">1-1 BBBD Race 1</strain>
    </source>
</reference>
<dbReference type="EnsemblFungi" id="PTTG_05751-t43_1">
    <property type="protein sequence ID" value="PTTG_05751-t43_1-p1"/>
    <property type="gene ID" value="PTTG_05751"/>
</dbReference>
<feature type="coiled-coil region" evidence="1">
    <location>
        <begin position="614"/>
        <end position="641"/>
    </location>
</feature>
<dbReference type="Proteomes" id="UP000005240">
    <property type="component" value="Unassembled WGS sequence"/>
</dbReference>
<proteinExistence type="predicted"/>
<evidence type="ECO:0000256" key="1">
    <source>
        <dbReference type="SAM" id="Coils"/>
    </source>
</evidence>
<accession>A0A180GWK6</accession>
<dbReference type="Pfam" id="PF18802">
    <property type="entry name" value="CxC1"/>
    <property type="match status" value="1"/>
</dbReference>
<feature type="compositionally biased region" description="Polar residues" evidence="2">
    <location>
        <begin position="55"/>
        <end position="71"/>
    </location>
</feature>
<dbReference type="PANTHER" id="PTHR33096">
    <property type="entry name" value="CXC2 DOMAIN-CONTAINING PROTEIN"/>
    <property type="match status" value="1"/>
</dbReference>
<reference evidence="5 6" key="3">
    <citation type="journal article" date="2017" name="G3 (Bethesda)">
        <title>Comparative analysis highlights variable genome content of wheat rusts and divergence of the mating loci.</title>
        <authorList>
            <person name="Cuomo C.A."/>
            <person name="Bakkeren G."/>
            <person name="Khalil H.B."/>
            <person name="Panwar V."/>
            <person name="Joly D."/>
            <person name="Linning R."/>
            <person name="Sakthikumar S."/>
            <person name="Song X."/>
            <person name="Adiconis X."/>
            <person name="Fan L."/>
            <person name="Goldberg J.M."/>
            <person name="Levin J.Z."/>
            <person name="Young S."/>
            <person name="Zeng Q."/>
            <person name="Anikster Y."/>
            <person name="Bruce M."/>
            <person name="Wang M."/>
            <person name="Yin C."/>
            <person name="McCallum B."/>
            <person name="Szabo L.J."/>
            <person name="Hulbert S."/>
            <person name="Chen X."/>
            <person name="Fellers J.P."/>
        </authorList>
    </citation>
    <scope>NUCLEOTIDE SEQUENCE</scope>
    <source>
        <strain evidence="6">Isolate 1-1 / race 1 (BBBD)</strain>
        <strain evidence="5">isolate 1-1 / race 1 (BBBD)</strain>
    </source>
</reference>
<organism evidence="4">
    <name type="scientific">Puccinia triticina (isolate 1-1 / race 1 (BBBD))</name>
    <name type="common">Brown leaf rust fungus</name>
    <dbReference type="NCBI Taxonomy" id="630390"/>
    <lineage>
        <taxon>Eukaryota</taxon>
        <taxon>Fungi</taxon>
        <taxon>Dikarya</taxon>
        <taxon>Basidiomycota</taxon>
        <taxon>Pucciniomycotina</taxon>
        <taxon>Pucciniomycetes</taxon>
        <taxon>Pucciniales</taxon>
        <taxon>Pucciniaceae</taxon>
        <taxon>Puccinia</taxon>
    </lineage>
</organism>
<dbReference type="PANTHER" id="PTHR33096:SF1">
    <property type="entry name" value="CXC1-LIKE CYSTEINE CLUSTER ASSOCIATED WITH KDZ TRANSPOSASES DOMAIN-CONTAINING PROTEIN"/>
    <property type="match status" value="1"/>
</dbReference>
<reference evidence="4" key="1">
    <citation type="submission" date="2009-11" db="EMBL/GenBank/DDBJ databases">
        <authorList>
            <consortium name="The Broad Institute Genome Sequencing Platform"/>
            <person name="Ward D."/>
            <person name="Feldgarden M."/>
            <person name="Earl A."/>
            <person name="Young S.K."/>
            <person name="Zeng Q."/>
            <person name="Koehrsen M."/>
            <person name="Alvarado L."/>
            <person name="Berlin A."/>
            <person name="Bochicchio J."/>
            <person name="Borenstein D."/>
            <person name="Chapman S.B."/>
            <person name="Chen Z."/>
            <person name="Engels R."/>
            <person name="Freedman E."/>
            <person name="Gellesch M."/>
            <person name="Goldberg J."/>
            <person name="Griggs A."/>
            <person name="Gujja S."/>
            <person name="Heilman E."/>
            <person name="Heiman D."/>
            <person name="Hepburn T."/>
            <person name="Howarth C."/>
            <person name="Jen D."/>
            <person name="Larson L."/>
            <person name="Lewis B."/>
            <person name="Mehta T."/>
            <person name="Park D."/>
            <person name="Pearson M."/>
            <person name="Roberts A."/>
            <person name="Saif S."/>
            <person name="Shea T."/>
            <person name="Shenoy N."/>
            <person name="Sisk P."/>
            <person name="Stolte C."/>
            <person name="Sykes S."/>
            <person name="Thomson T."/>
            <person name="Walk T."/>
            <person name="White J."/>
            <person name="Yandava C."/>
            <person name="Izard J."/>
            <person name="Baranova O.V."/>
            <person name="Blanton J.M."/>
            <person name="Tanner A.C."/>
            <person name="Dewhirst F.E."/>
            <person name="Haas B."/>
            <person name="Nusbaum C."/>
            <person name="Birren B."/>
        </authorList>
    </citation>
    <scope>NUCLEOTIDE SEQUENCE [LARGE SCALE GENOMIC DNA]</scope>
    <source>
        <strain evidence="4">1-1 BBBD Race 1</strain>
    </source>
</reference>
<dbReference type="EMBL" id="ADAS02000015">
    <property type="protein sequence ID" value="OAV97140.1"/>
    <property type="molecule type" value="Genomic_DNA"/>
</dbReference>
<feature type="compositionally biased region" description="Basic and acidic residues" evidence="2">
    <location>
        <begin position="23"/>
        <end position="40"/>
    </location>
</feature>
<reference evidence="5" key="4">
    <citation type="submission" date="2025-05" db="UniProtKB">
        <authorList>
            <consortium name="EnsemblFungi"/>
        </authorList>
    </citation>
    <scope>IDENTIFICATION</scope>
    <source>
        <strain evidence="5">isolate 1-1 / race 1 (BBBD)</strain>
    </source>
</reference>
<keyword evidence="6" id="KW-1185">Reference proteome</keyword>
<keyword evidence="1" id="KW-0175">Coiled coil</keyword>
<feature type="compositionally biased region" description="Acidic residues" evidence="2">
    <location>
        <begin position="75"/>
        <end position="84"/>
    </location>
</feature>
<evidence type="ECO:0000259" key="3">
    <source>
        <dbReference type="Pfam" id="PF18802"/>
    </source>
</evidence>
<dbReference type="VEuPathDB" id="FungiDB:PTTG_05751"/>
<dbReference type="InterPro" id="IPR040521">
    <property type="entry name" value="KDZ"/>
</dbReference>
<name>A0A180GWK6_PUCT1</name>
<evidence type="ECO:0000256" key="2">
    <source>
        <dbReference type="SAM" id="MobiDB-lite"/>
    </source>
</evidence>
<feature type="region of interest" description="Disordered" evidence="2">
    <location>
        <begin position="1"/>
        <end position="84"/>
    </location>
</feature>
<evidence type="ECO:0000313" key="6">
    <source>
        <dbReference type="Proteomes" id="UP000005240"/>
    </source>
</evidence>